<dbReference type="AlphaFoldDB" id="A0A9R1CTW3"/>
<organism evidence="2 3">
    <name type="scientific">Prevotella lacticifex</name>
    <dbReference type="NCBI Taxonomy" id="2854755"/>
    <lineage>
        <taxon>Bacteria</taxon>
        <taxon>Pseudomonadati</taxon>
        <taxon>Bacteroidota</taxon>
        <taxon>Bacteroidia</taxon>
        <taxon>Bacteroidales</taxon>
        <taxon>Prevotellaceae</taxon>
        <taxon>Prevotella</taxon>
    </lineage>
</organism>
<evidence type="ECO:0000256" key="1">
    <source>
        <dbReference type="SAM" id="SignalP"/>
    </source>
</evidence>
<evidence type="ECO:0000313" key="3">
    <source>
        <dbReference type="Proteomes" id="UP000825483"/>
    </source>
</evidence>
<sequence length="201" mass="22050">MRLKNFIISVVAVASLALAMASCSDDDKDKVQFTVATPAERAAAFANLTKNGTSGTAQVYTQFYYDIDTLKAHVDWHFTNDTTVVFENVADSIFGRVFSPMSANELRYAVNAGSPSLTTVTGHLTYFMQEGTPYIVLSPEGSAFSIPYSGKTQDFTPLFAISNQGVSLDDSGKLSFYLCYAAYKLGSQVVQLNPSYWLMFR</sequence>
<dbReference type="GeneID" id="72468198"/>
<proteinExistence type="predicted"/>
<evidence type="ECO:0008006" key="4">
    <source>
        <dbReference type="Google" id="ProtNLM"/>
    </source>
</evidence>
<accession>A0A9R1CTW3</accession>
<dbReference type="PROSITE" id="PS51257">
    <property type="entry name" value="PROKAR_LIPOPROTEIN"/>
    <property type="match status" value="1"/>
</dbReference>
<dbReference type="RefSeq" id="WP_223927588.1">
    <property type="nucleotide sequence ID" value="NZ_BPTU01000003.1"/>
</dbReference>
<comment type="caution">
    <text evidence="2">The sequence shown here is derived from an EMBL/GenBank/DDBJ whole genome shotgun (WGS) entry which is preliminary data.</text>
</comment>
<dbReference type="Proteomes" id="UP000825483">
    <property type="component" value="Unassembled WGS sequence"/>
</dbReference>
<keyword evidence="3" id="KW-1185">Reference proteome</keyword>
<gene>
    <name evidence="2" type="ORF">PRLR5076_01420</name>
</gene>
<name>A0A9R1CTW3_9BACT</name>
<keyword evidence="1" id="KW-0732">Signal</keyword>
<reference evidence="2" key="1">
    <citation type="journal article" date="2022" name="Int. J. Syst. Evol. Microbiol.">
        <title>Prevotella lacticifex sp. nov., isolated from the rumen of cows.</title>
        <authorList>
            <person name="Shinkai T."/>
            <person name="Ikeyama N."/>
            <person name="Kumagai M."/>
            <person name="Ohmori H."/>
            <person name="Sakamoto M."/>
            <person name="Ohkuma M."/>
            <person name="Mitsumori M."/>
        </authorList>
    </citation>
    <scope>NUCLEOTIDE SEQUENCE</scope>
    <source>
        <strain evidence="2">R5076</strain>
    </source>
</reference>
<protein>
    <recommendedName>
        <fullName evidence="4">Lipoprotein</fullName>
    </recommendedName>
</protein>
<feature type="signal peptide" evidence="1">
    <location>
        <begin position="1"/>
        <end position="24"/>
    </location>
</feature>
<feature type="chain" id="PRO_5040455236" description="Lipoprotein" evidence="1">
    <location>
        <begin position="25"/>
        <end position="201"/>
    </location>
</feature>
<dbReference type="EMBL" id="BPUB01000001">
    <property type="protein sequence ID" value="GJG57291.1"/>
    <property type="molecule type" value="Genomic_DNA"/>
</dbReference>
<evidence type="ECO:0000313" key="2">
    <source>
        <dbReference type="EMBL" id="GJG57291.1"/>
    </source>
</evidence>